<dbReference type="PRINTS" id="PR00092">
    <property type="entry name" value="TYROSINASE"/>
</dbReference>
<evidence type="ECO:0000259" key="5">
    <source>
        <dbReference type="PROSITE" id="PS00498"/>
    </source>
</evidence>
<dbReference type="GO" id="GO:0046872">
    <property type="term" value="F:metal ion binding"/>
    <property type="evidence" value="ECO:0007669"/>
    <property type="project" value="UniProtKB-KW"/>
</dbReference>
<dbReference type="PANTHER" id="PTHR11474:SF126">
    <property type="entry name" value="TYROSINASE-LIKE PROTEIN TYR-1-RELATED"/>
    <property type="match status" value="1"/>
</dbReference>
<evidence type="ECO:0000313" key="7">
    <source>
        <dbReference type="Proteomes" id="UP000193411"/>
    </source>
</evidence>
<dbReference type="EMBL" id="MCFL01000021">
    <property type="protein sequence ID" value="ORZ35685.1"/>
    <property type="molecule type" value="Genomic_DNA"/>
</dbReference>
<dbReference type="Gene3D" id="1.10.1280.10">
    <property type="entry name" value="Di-copper center containing domain from catechol oxidase"/>
    <property type="match status" value="1"/>
</dbReference>
<feature type="chain" id="PRO_5010999675" description="Tyrosinase copper-binding domain-containing protein" evidence="4">
    <location>
        <begin position="28"/>
        <end position="422"/>
    </location>
</feature>
<feature type="signal peptide" evidence="4">
    <location>
        <begin position="1"/>
        <end position="27"/>
    </location>
</feature>
<name>A0A1Y2HM72_9FUNG</name>
<evidence type="ECO:0000256" key="4">
    <source>
        <dbReference type="SAM" id="SignalP"/>
    </source>
</evidence>
<accession>A0A1Y2HM72</accession>
<evidence type="ECO:0000256" key="3">
    <source>
        <dbReference type="SAM" id="MobiDB-lite"/>
    </source>
</evidence>
<dbReference type="PROSITE" id="PS00498">
    <property type="entry name" value="TYROSINASE_2"/>
    <property type="match status" value="1"/>
</dbReference>
<evidence type="ECO:0000256" key="1">
    <source>
        <dbReference type="ARBA" id="ARBA00022723"/>
    </source>
</evidence>
<gene>
    <name evidence="6" type="ORF">BCR44DRAFT_1485245</name>
</gene>
<dbReference type="InterPro" id="IPR002227">
    <property type="entry name" value="Tyrosinase_Cu-bd"/>
</dbReference>
<dbReference type="Proteomes" id="UP000193411">
    <property type="component" value="Unassembled WGS sequence"/>
</dbReference>
<reference evidence="6 7" key="1">
    <citation type="submission" date="2016-07" db="EMBL/GenBank/DDBJ databases">
        <title>Pervasive Adenine N6-methylation of Active Genes in Fungi.</title>
        <authorList>
            <consortium name="DOE Joint Genome Institute"/>
            <person name="Mondo S.J."/>
            <person name="Dannebaum R.O."/>
            <person name="Kuo R.C."/>
            <person name="Labutti K."/>
            <person name="Haridas S."/>
            <person name="Kuo A."/>
            <person name="Salamov A."/>
            <person name="Ahrendt S.R."/>
            <person name="Lipzen A."/>
            <person name="Sullivan W."/>
            <person name="Andreopoulos W.B."/>
            <person name="Clum A."/>
            <person name="Lindquist E."/>
            <person name="Daum C."/>
            <person name="Ramamoorthy G.K."/>
            <person name="Gryganskyi A."/>
            <person name="Culley D."/>
            <person name="Magnuson J.K."/>
            <person name="James T.Y."/>
            <person name="O'Malley M.A."/>
            <person name="Stajich J.E."/>
            <person name="Spatafora J.W."/>
            <person name="Visel A."/>
            <person name="Grigoriev I.V."/>
        </authorList>
    </citation>
    <scope>NUCLEOTIDE SEQUENCE [LARGE SCALE GENOMIC DNA]</scope>
    <source>
        <strain evidence="6 7">PL171</strain>
    </source>
</reference>
<evidence type="ECO:0000256" key="2">
    <source>
        <dbReference type="ARBA" id="ARBA00023008"/>
    </source>
</evidence>
<feature type="region of interest" description="Disordered" evidence="3">
    <location>
        <begin position="288"/>
        <end position="323"/>
    </location>
</feature>
<dbReference type="Pfam" id="PF00264">
    <property type="entry name" value="Tyrosinase"/>
    <property type="match status" value="1"/>
</dbReference>
<protein>
    <recommendedName>
        <fullName evidence="5">Tyrosinase copper-binding domain-containing protein</fullName>
    </recommendedName>
</protein>
<dbReference type="InterPro" id="IPR008922">
    <property type="entry name" value="Di-copper_centre_dom_sf"/>
</dbReference>
<keyword evidence="2" id="KW-0186">Copper</keyword>
<organism evidence="6 7">
    <name type="scientific">Catenaria anguillulae PL171</name>
    <dbReference type="NCBI Taxonomy" id="765915"/>
    <lineage>
        <taxon>Eukaryota</taxon>
        <taxon>Fungi</taxon>
        <taxon>Fungi incertae sedis</taxon>
        <taxon>Blastocladiomycota</taxon>
        <taxon>Blastocladiomycetes</taxon>
        <taxon>Blastocladiales</taxon>
        <taxon>Catenariaceae</taxon>
        <taxon>Catenaria</taxon>
    </lineage>
</organism>
<feature type="compositionally biased region" description="Low complexity" evidence="3">
    <location>
        <begin position="296"/>
        <end position="320"/>
    </location>
</feature>
<evidence type="ECO:0000313" key="6">
    <source>
        <dbReference type="EMBL" id="ORZ35685.1"/>
    </source>
</evidence>
<dbReference type="AlphaFoldDB" id="A0A1Y2HM72"/>
<dbReference type="GO" id="GO:0016491">
    <property type="term" value="F:oxidoreductase activity"/>
    <property type="evidence" value="ECO:0007669"/>
    <property type="project" value="InterPro"/>
</dbReference>
<proteinExistence type="predicted"/>
<dbReference type="SUPFAM" id="SSF48056">
    <property type="entry name" value="Di-copper centre-containing domain"/>
    <property type="match status" value="1"/>
</dbReference>
<keyword evidence="4" id="KW-0732">Signal</keyword>
<feature type="domain" description="Tyrosinase copper-binding" evidence="5">
    <location>
        <begin position="216"/>
        <end position="227"/>
    </location>
</feature>
<dbReference type="InterPro" id="IPR050316">
    <property type="entry name" value="Tyrosinase/Hemocyanin"/>
</dbReference>
<sequence length="422" mass="45338">MRVFNTLFATAALVAIALLSSANTASAQCSSGRRTRKEISDLTQAEVTALITGMRRMYSSGAAARFVDRHIRMAEEAHNTPQFLPMHRAMLADFENELLQAAGGGLTGLPYWESTYSYQNPGAAFIFRSDVFGTANPSGDGCIQGPLADVRDPNGGCVRRNGQRNFRLHQPELMVAAMTGSSDYPSWARAMEYGQHASVHNYVSGNMGNVNFSPTDPIFFLHHCAVDYWWARWQGMNSNRNYNLYGGNHKGQRELTPNDDIAGRRASAVVDYFNTYCYEYQDPRNAVNGREPFPLGGSSATATSTSSASPTATPTPGAGANVTVPSGLTEEFIKQFRLDEAQATKARDMINFFVGRLNDQVSRGQKLPTLADLQALGGSKDAAATPTPTPAGSGALVEVSAEKAVKAAAMAVMGAVFGAAFA</sequence>
<keyword evidence="7" id="KW-1185">Reference proteome</keyword>
<dbReference type="OrthoDB" id="6132182at2759"/>
<dbReference type="PANTHER" id="PTHR11474">
    <property type="entry name" value="TYROSINASE FAMILY MEMBER"/>
    <property type="match status" value="1"/>
</dbReference>
<comment type="caution">
    <text evidence="6">The sequence shown here is derived from an EMBL/GenBank/DDBJ whole genome shotgun (WGS) entry which is preliminary data.</text>
</comment>
<keyword evidence="1" id="KW-0479">Metal-binding</keyword>